<dbReference type="EMBL" id="JBHTIW010000012">
    <property type="protein sequence ID" value="MFD0921305.1"/>
    <property type="molecule type" value="Genomic_DNA"/>
</dbReference>
<keyword evidence="4" id="KW-1185">Reference proteome</keyword>
<comment type="caution">
    <text evidence="3">The sequence shown here is derived from an EMBL/GenBank/DDBJ whole genome shotgun (WGS) entry which is preliminary data.</text>
</comment>
<keyword evidence="2" id="KW-0503">Monooxygenase</keyword>
<gene>
    <name evidence="3" type="ORF">ACFQ16_16275</name>
</gene>
<keyword evidence="2" id="KW-0560">Oxidoreductase</keyword>
<dbReference type="InterPro" id="IPR001128">
    <property type="entry name" value="Cyt_P450"/>
</dbReference>
<dbReference type="PANTHER" id="PTHR46696">
    <property type="entry name" value="P450, PUTATIVE (EUROFUNG)-RELATED"/>
    <property type="match status" value="1"/>
</dbReference>
<dbReference type="InterPro" id="IPR036396">
    <property type="entry name" value="Cyt_P450_sf"/>
</dbReference>
<protein>
    <submittedName>
        <fullName evidence="3">Cytochrome P450</fullName>
    </submittedName>
</protein>
<dbReference type="InterPro" id="IPR017972">
    <property type="entry name" value="Cyt_P450_CS"/>
</dbReference>
<organism evidence="3 4">
    <name type="scientific">Saccharopolyspora rosea</name>
    <dbReference type="NCBI Taxonomy" id="524884"/>
    <lineage>
        <taxon>Bacteria</taxon>
        <taxon>Bacillati</taxon>
        <taxon>Actinomycetota</taxon>
        <taxon>Actinomycetes</taxon>
        <taxon>Pseudonocardiales</taxon>
        <taxon>Pseudonocardiaceae</taxon>
        <taxon>Saccharopolyspora</taxon>
    </lineage>
</organism>
<dbReference type="RefSeq" id="WP_263253108.1">
    <property type="nucleotide sequence ID" value="NZ_BAABLT010000010.1"/>
</dbReference>
<keyword evidence="2" id="KW-0479">Metal-binding</keyword>
<dbReference type="Pfam" id="PF00067">
    <property type="entry name" value="p450"/>
    <property type="match status" value="2"/>
</dbReference>
<sequence length="410" mass="45142">MSDVDTTTPVVRLDPEAADHHGEAERMRQLGPVVRVVLPGEVTAWAVTTHELVAELVAHPAVSKDWRNWTAIQRGEVTDEWPLIGMIKVTNMVTSDGANHQRLRRPLTRTFTRGRVEELRPRITAIVSELLDGLGDQAGPDGAVDLRQHYAYPIPMAVICELVGVPEPWRAHLRTLVDSIFRTNTTSEEVVRTQRERHELLANLVELRRREPGEDLTSALIAINDSEPERLTDEELVDTLWLLLTAGHETTLSLITNGVRALLTHPEQRKAVLDGDHDWAAVVEEVLRWDAPIGNFPARYPLTDITLGGVTIPRGEAILAPYSGVGRDVAQHGADATAFDVTREPTRHLAFGGGPHFCLGAHLARLEATTALHALFDRYPQLELACDPADLAPVPSLFSNSAATLPVRLG</sequence>
<keyword evidence="2" id="KW-0349">Heme</keyword>
<dbReference type="PRINTS" id="PR00359">
    <property type="entry name" value="BP450"/>
</dbReference>
<dbReference type="PROSITE" id="PS00086">
    <property type="entry name" value="CYTOCHROME_P450"/>
    <property type="match status" value="1"/>
</dbReference>
<accession>A0ABW3FWS9</accession>
<evidence type="ECO:0000256" key="1">
    <source>
        <dbReference type="ARBA" id="ARBA00010617"/>
    </source>
</evidence>
<keyword evidence="2" id="KW-0408">Iron</keyword>
<evidence type="ECO:0000313" key="3">
    <source>
        <dbReference type="EMBL" id="MFD0921305.1"/>
    </source>
</evidence>
<comment type="similarity">
    <text evidence="1 2">Belongs to the cytochrome P450 family.</text>
</comment>
<proteinExistence type="inferred from homology"/>
<dbReference type="PRINTS" id="PR00385">
    <property type="entry name" value="P450"/>
</dbReference>
<dbReference type="CDD" id="cd11029">
    <property type="entry name" value="CYP107-like"/>
    <property type="match status" value="1"/>
</dbReference>
<dbReference type="Proteomes" id="UP001597018">
    <property type="component" value="Unassembled WGS sequence"/>
</dbReference>
<dbReference type="Gene3D" id="1.10.630.10">
    <property type="entry name" value="Cytochrome P450"/>
    <property type="match status" value="1"/>
</dbReference>
<dbReference type="InterPro" id="IPR002397">
    <property type="entry name" value="Cyt_P450_B"/>
</dbReference>
<evidence type="ECO:0000313" key="4">
    <source>
        <dbReference type="Proteomes" id="UP001597018"/>
    </source>
</evidence>
<reference evidence="4" key="1">
    <citation type="journal article" date="2019" name="Int. J. Syst. Evol. Microbiol.">
        <title>The Global Catalogue of Microorganisms (GCM) 10K type strain sequencing project: providing services to taxonomists for standard genome sequencing and annotation.</title>
        <authorList>
            <consortium name="The Broad Institute Genomics Platform"/>
            <consortium name="The Broad Institute Genome Sequencing Center for Infectious Disease"/>
            <person name="Wu L."/>
            <person name="Ma J."/>
        </authorList>
    </citation>
    <scope>NUCLEOTIDE SEQUENCE [LARGE SCALE GENOMIC DNA]</scope>
    <source>
        <strain evidence="4">CCUG 56401</strain>
    </source>
</reference>
<dbReference type="PANTHER" id="PTHR46696:SF1">
    <property type="entry name" value="CYTOCHROME P450 YJIB-RELATED"/>
    <property type="match status" value="1"/>
</dbReference>
<name>A0ABW3FWS9_9PSEU</name>
<evidence type="ECO:0000256" key="2">
    <source>
        <dbReference type="RuleBase" id="RU000461"/>
    </source>
</evidence>
<dbReference type="SUPFAM" id="SSF48264">
    <property type="entry name" value="Cytochrome P450"/>
    <property type="match status" value="1"/>
</dbReference>